<accession>A0A255Z112</accession>
<dbReference type="AlphaFoldDB" id="A0A255Z112"/>
<keyword evidence="1" id="KW-0732">Signal</keyword>
<feature type="chain" id="PRO_5012965491" description="DUF2282 domain-containing protein" evidence="1">
    <location>
        <begin position="26"/>
        <end position="72"/>
    </location>
</feature>
<evidence type="ECO:0000313" key="3">
    <source>
        <dbReference type="Proteomes" id="UP000216991"/>
    </source>
</evidence>
<evidence type="ECO:0000256" key="1">
    <source>
        <dbReference type="SAM" id="SignalP"/>
    </source>
</evidence>
<evidence type="ECO:0000313" key="2">
    <source>
        <dbReference type="EMBL" id="OYQ35142.1"/>
    </source>
</evidence>
<reference evidence="2 3" key="1">
    <citation type="submission" date="2017-07" db="EMBL/GenBank/DDBJ databases">
        <title>Sandarakinorhabdus cyanobacteriorum sp. nov., a novel bacterium isolated from cyanobacterial aggregates in a eutrophic lake.</title>
        <authorList>
            <person name="Cai H."/>
        </authorList>
    </citation>
    <scope>NUCLEOTIDE SEQUENCE [LARGE SCALE GENOMIC DNA]</scope>
    <source>
        <strain evidence="2 3">TH057</strain>
    </source>
</reference>
<proteinExistence type="predicted"/>
<dbReference type="OrthoDB" id="7597144at2"/>
<gene>
    <name evidence="2" type="ORF">CHU93_01850</name>
</gene>
<comment type="caution">
    <text evidence="2">The sequence shown here is derived from an EMBL/GenBank/DDBJ whole genome shotgun (WGS) entry which is preliminary data.</text>
</comment>
<protein>
    <recommendedName>
        <fullName evidence="4">DUF2282 domain-containing protein</fullName>
    </recommendedName>
</protein>
<dbReference type="Proteomes" id="UP000216991">
    <property type="component" value="Unassembled WGS sequence"/>
</dbReference>
<keyword evidence="3" id="KW-1185">Reference proteome</keyword>
<evidence type="ECO:0008006" key="4">
    <source>
        <dbReference type="Google" id="ProtNLM"/>
    </source>
</evidence>
<dbReference type="EMBL" id="NOXT01000060">
    <property type="protein sequence ID" value="OYQ35142.1"/>
    <property type="molecule type" value="Genomic_DNA"/>
</dbReference>
<name>A0A255Z112_9SPHN</name>
<dbReference type="RefSeq" id="WP_086115437.1">
    <property type="nucleotide sequence ID" value="NZ_NOXT01000060.1"/>
</dbReference>
<organism evidence="2 3">
    <name type="scientific">Sandarakinorhabdus cyanobacteriorum</name>
    <dbReference type="NCBI Taxonomy" id="1981098"/>
    <lineage>
        <taxon>Bacteria</taxon>
        <taxon>Pseudomonadati</taxon>
        <taxon>Pseudomonadota</taxon>
        <taxon>Alphaproteobacteria</taxon>
        <taxon>Sphingomonadales</taxon>
        <taxon>Sphingosinicellaceae</taxon>
        <taxon>Sandarakinorhabdus</taxon>
    </lineage>
</organism>
<feature type="signal peptide" evidence="1">
    <location>
        <begin position="1"/>
        <end position="25"/>
    </location>
</feature>
<sequence length="72" mass="7498">MTKTLIAPVLAAVLALAAAPVLAQAQPKPDTEFCAAKRKQDPGGICTAKGEYVTPEKVYKPDGTVINRSTGD</sequence>